<dbReference type="Proteomes" id="UP001054820">
    <property type="component" value="Chromosome"/>
</dbReference>
<organism evidence="1 2">
    <name type="scientific">Thiomicrorhabdus immobilis</name>
    <dbReference type="NCBI Taxonomy" id="2791037"/>
    <lineage>
        <taxon>Bacteria</taxon>
        <taxon>Pseudomonadati</taxon>
        <taxon>Pseudomonadota</taxon>
        <taxon>Gammaproteobacteria</taxon>
        <taxon>Thiotrichales</taxon>
        <taxon>Piscirickettsiaceae</taxon>
        <taxon>Thiomicrorhabdus</taxon>
    </lineage>
</organism>
<protein>
    <submittedName>
        <fullName evidence="1">Uncharacterized protein</fullName>
    </submittedName>
</protein>
<dbReference type="EMBL" id="AP024202">
    <property type="protein sequence ID" value="BCN93336.1"/>
    <property type="molecule type" value="Genomic_DNA"/>
</dbReference>
<gene>
    <name evidence="1" type="ORF">THMIRHAM_11210</name>
</gene>
<sequence length="184" mass="21723">MDNLESFKFFHGKATKLLNSTFAKEMSKPTSVKIIWGENGHVLLDKGPNQEHIDAYLLTFRFFIQNNEFISFNQMSFSFREKINDNELLNKFEEARSALNGFLDRKSNININRSLTHREIMETFIYGNLSHANKRRVEYDSWMQDELIRELMRNEFRTIIGKVLIVIKRVDTLCLEAIAKYDNT</sequence>
<name>A0ABM7MD78_9GAMM</name>
<dbReference type="RefSeq" id="WP_237260405.1">
    <property type="nucleotide sequence ID" value="NZ_AP024202.1"/>
</dbReference>
<accession>A0ABM7MD78</accession>
<keyword evidence="2" id="KW-1185">Reference proteome</keyword>
<evidence type="ECO:0000313" key="1">
    <source>
        <dbReference type="EMBL" id="BCN93336.1"/>
    </source>
</evidence>
<proteinExistence type="predicted"/>
<evidence type="ECO:0000313" key="2">
    <source>
        <dbReference type="Proteomes" id="UP001054820"/>
    </source>
</evidence>
<reference evidence="1" key="1">
    <citation type="journal article" date="2022" name="Arch. Microbiol.">
        <title>Thiomicrorhabdus immobilis sp. nov., a mesophilic sulfur-oxidizing bacterium isolated from sediment of a brackish lake in northern Japan.</title>
        <authorList>
            <person name="Kojima H."/>
            <person name="Mochizuki J."/>
            <person name="Kanda M."/>
            <person name="Watanabe T."/>
            <person name="Fukui M."/>
        </authorList>
    </citation>
    <scope>NUCLEOTIDE SEQUENCE</scope>
    <source>
        <strain evidence="1">Am19</strain>
    </source>
</reference>